<sequence length="277" mass="31847">MKKKVAIQGIRASFHEQAAFSFFGEDIQTVECNSFRETCEALKNKQCDYTVMAIENSIAGSILPNYALLRDFHFTIIGEVYLPIQLHLLALPGVKFEDVKYVESHPIAIRQCDDFFDAYPQLQVRERNDTAACAKRIREEQLTDTVAIANILAAKLYDLEILERRIESNKKNFTRFLVLSDPGNAEAIVENPDKASLSFQVGNEIGSLARILNIFSEENINLSKIQSMPVLGKRNEYNFYVDVEWQERRQYETALHKVLRYAVNFTNMGEYRKNEEA</sequence>
<dbReference type="Pfam" id="PF00800">
    <property type="entry name" value="PDT"/>
    <property type="match status" value="1"/>
</dbReference>
<keyword evidence="11" id="KW-1185">Reference proteome</keyword>
<dbReference type="Gene3D" id="3.40.190.10">
    <property type="entry name" value="Periplasmic binding protein-like II"/>
    <property type="match status" value="2"/>
</dbReference>
<dbReference type="PROSITE" id="PS51671">
    <property type="entry name" value="ACT"/>
    <property type="match status" value="1"/>
</dbReference>
<accession>A0A7K1Y388</accession>
<dbReference type="GO" id="GO:0004664">
    <property type="term" value="F:prephenate dehydratase activity"/>
    <property type="evidence" value="ECO:0007669"/>
    <property type="project" value="UniProtKB-EC"/>
</dbReference>
<dbReference type="EC" id="4.2.1.51" evidence="2"/>
<dbReference type="CDD" id="cd13631">
    <property type="entry name" value="PBP2_Ct-PDT_like"/>
    <property type="match status" value="1"/>
</dbReference>
<organism evidence="10 11">
    <name type="scientific">Hufsiella ginkgonis</name>
    <dbReference type="NCBI Taxonomy" id="2695274"/>
    <lineage>
        <taxon>Bacteria</taxon>
        <taxon>Pseudomonadati</taxon>
        <taxon>Bacteroidota</taxon>
        <taxon>Sphingobacteriia</taxon>
        <taxon>Sphingobacteriales</taxon>
        <taxon>Sphingobacteriaceae</taxon>
        <taxon>Hufsiella</taxon>
    </lineage>
</organism>
<dbReference type="InterPro" id="IPR002912">
    <property type="entry name" value="ACT_dom"/>
</dbReference>
<dbReference type="InterPro" id="IPR045865">
    <property type="entry name" value="ACT-like_dom_sf"/>
</dbReference>
<keyword evidence="4" id="KW-0057">Aromatic amino acid biosynthesis</keyword>
<comment type="catalytic activity">
    <reaction evidence="7">
        <text>prephenate + H(+) = 3-phenylpyruvate + CO2 + H2O</text>
        <dbReference type="Rhea" id="RHEA:21648"/>
        <dbReference type="ChEBI" id="CHEBI:15377"/>
        <dbReference type="ChEBI" id="CHEBI:15378"/>
        <dbReference type="ChEBI" id="CHEBI:16526"/>
        <dbReference type="ChEBI" id="CHEBI:18005"/>
        <dbReference type="ChEBI" id="CHEBI:29934"/>
        <dbReference type="EC" id="4.2.1.51"/>
    </reaction>
</comment>
<reference evidence="10 11" key="1">
    <citation type="submission" date="2019-11" db="EMBL/GenBank/DDBJ databases">
        <title>Pedobacter sp. HMF7056 Genome sequencing and assembly.</title>
        <authorList>
            <person name="Kang H."/>
            <person name="Kim H."/>
            <person name="Joh K."/>
        </authorList>
    </citation>
    <scope>NUCLEOTIDE SEQUENCE [LARGE SCALE GENOMIC DNA]</scope>
    <source>
        <strain evidence="10 11">HMF7056</strain>
    </source>
</reference>
<gene>
    <name evidence="10" type="ORF">GS398_20860</name>
</gene>
<dbReference type="UniPathway" id="UPA00121">
    <property type="reaction ID" value="UER00345"/>
</dbReference>
<evidence type="ECO:0000256" key="7">
    <source>
        <dbReference type="ARBA" id="ARBA00047848"/>
    </source>
</evidence>
<evidence type="ECO:0000313" key="10">
    <source>
        <dbReference type="EMBL" id="MXV17764.1"/>
    </source>
</evidence>
<keyword evidence="6" id="KW-0456">Lyase</keyword>
<evidence type="ECO:0000256" key="3">
    <source>
        <dbReference type="ARBA" id="ARBA00022605"/>
    </source>
</evidence>
<protein>
    <recommendedName>
        <fullName evidence="2">prephenate dehydratase</fullName>
        <ecNumber evidence="2">4.2.1.51</ecNumber>
    </recommendedName>
</protein>
<dbReference type="RefSeq" id="WP_160908774.1">
    <property type="nucleotide sequence ID" value="NZ_WVHS01000006.1"/>
</dbReference>
<dbReference type="InterPro" id="IPR001086">
    <property type="entry name" value="Preph_deHydtase"/>
</dbReference>
<dbReference type="Gene3D" id="3.30.70.260">
    <property type="match status" value="1"/>
</dbReference>
<dbReference type="Proteomes" id="UP000451233">
    <property type="component" value="Unassembled WGS sequence"/>
</dbReference>
<dbReference type="SUPFAM" id="SSF55021">
    <property type="entry name" value="ACT-like"/>
    <property type="match status" value="1"/>
</dbReference>
<dbReference type="GO" id="GO:0005737">
    <property type="term" value="C:cytoplasm"/>
    <property type="evidence" value="ECO:0007669"/>
    <property type="project" value="TreeGrafter"/>
</dbReference>
<dbReference type="SUPFAM" id="SSF53850">
    <property type="entry name" value="Periplasmic binding protein-like II"/>
    <property type="match status" value="1"/>
</dbReference>
<evidence type="ECO:0000256" key="1">
    <source>
        <dbReference type="ARBA" id="ARBA00004741"/>
    </source>
</evidence>
<dbReference type="GO" id="GO:0009094">
    <property type="term" value="P:L-phenylalanine biosynthetic process"/>
    <property type="evidence" value="ECO:0007669"/>
    <property type="project" value="UniProtKB-UniPathway"/>
</dbReference>
<dbReference type="CDD" id="cd04905">
    <property type="entry name" value="ACT_CM-PDT"/>
    <property type="match status" value="1"/>
</dbReference>
<name>A0A7K1Y388_9SPHI</name>
<dbReference type="PANTHER" id="PTHR21022">
    <property type="entry name" value="PREPHENATE DEHYDRATASE P PROTEIN"/>
    <property type="match status" value="1"/>
</dbReference>
<dbReference type="PROSITE" id="PS51171">
    <property type="entry name" value="PREPHENATE_DEHYDR_3"/>
    <property type="match status" value="1"/>
</dbReference>
<feature type="domain" description="ACT" evidence="9">
    <location>
        <begin position="196"/>
        <end position="277"/>
    </location>
</feature>
<feature type="domain" description="Prephenate dehydratase" evidence="8">
    <location>
        <begin position="4"/>
        <end position="181"/>
    </location>
</feature>
<evidence type="ECO:0000256" key="2">
    <source>
        <dbReference type="ARBA" id="ARBA00013147"/>
    </source>
</evidence>
<evidence type="ECO:0000256" key="5">
    <source>
        <dbReference type="ARBA" id="ARBA00023222"/>
    </source>
</evidence>
<evidence type="ECO:0000259" key="8">
    <source>
        <dbReference type="PROSITE" id="PS51171"/>
    </source>
</evidence>
<evidence type="ECO:0000259" key="9">
    <source>
        <dbReference type="PROSITE" id="PS51671"/>
    </source>
</evidence>
<dbReference type="AlphaFoldDB" id="A0A7K1Y388"/>
<dbReference type="Pfam" id="PF01842">
    <property type="entry name" value="ACT"/>
    <property type="match status" value="1"/>
</dbReference>
<evidence type="ECO:0000256" key="4">
    <source>
        <dbReference type="ARBA" id="ARBA00023141"/>
    </source>
</evidence>
<keyword evidence="5" id="KW-0584">Phenylalanine biosynthesis</keyword>
<keyword evidence="3" id="KW-0028">Amino-acid biosynthesis</keyword>
<dbReference type="PANTHER" id="PTHR21022:SF19">
    <property type="entry name" value="PREPHENATE DEHYDRATASE-RELATED"/>
    <property type="match status" value="1"/>
</dbReference>
<proteinExistence type="predicted"/>
<comment type="pathway">
    <text evidence="1">Amino-acid biosynthesis; L-phenylalanine biosynthesis; phenylpyruvate from prephenate: step 1/1.</text>
</comment>
<comment type="caution">
    <text evidence="10">The sequence shown here is derived from an EMBL/GenBank/DDBJ whole genome shotgun (WGS) entry which is preliminary data.</text>
</comment>
<dbReference type="EMBL" id="WVHS01000006">
    <property type="protein sequence ID" value="MXV17764.1"/>
    <property type="molecule type" value="Genomic_DNA"/>
</dbReference>
<evidence type="ECO:0000256" key="6">
    <source>
        <dbReference type="ARBA" id="ARBA00023239"/>
    </source>
</evidence>
<evidence type="ECO:0000313" key="11">
    <source>
        <dbReference type="Proteomes" id="UP000451233"/>
    </source>
</evidence>